<keyword evidence="15" id="KW-1185">Reference proteome</keyword>
<dbReference type="EC" id="2.4.1.-" evidence="11"/>
<name>A0A7M7NJW5_STRPU</name>
<keyword evidence="8" id="KW-1133">Transmembrane helix</keyword>
<keyword evidence="7 11" id="KW-0735">Signal-anchor</keyword>
<dbReference type="InterPro" id="IPR027995">
    <property type="entry name" value="Galactosyl_T_N"/>
</dbReference>
<evidence type="ECO:0000256" key="3">
    <source>
        <dbReference type="ARBA" id="ARBA00005735"/>
    </source>
</evidence>
<dbReference type="SUPFAM" id="SSF53448">
    <property type="entry name" value="Nucleotide-diphospho-sugar transferases"/>
    <property type="match status" value="1"/>
</dbReference>
<evidence type="ECO:0000256" key="1">
    <source>
        <dbReference type="ARBA" id="ARBA00004606"/>
    </source>
</evidence>
<dbReference type="OMA" id="RTYPFEN"/>
<accession>A0A7M7NJW5</accession>
<dbReference type="UniPathway" id="UPA00378"/>
<comment type="similarity">
    <text evidence="3 11">Belongs to the glycosyltransferase 7 family.</text>
</comment>
<keyword evidence="6" id="KW-0812">Transmembrane</keyword>
<evidence type="ECO:0000256" key="11">
    <source>
        <dbReference type="RuleBase" id="RU368121"/>
    </source>
</evidence>
<dbReference type="OrthoDB" id="10038994at2759"/>
<reference evidence="15" key="1">
    <citation type="submission" date="2015-02" db="EMBL/GenBank/DDBJ databases">
        <title>Genome sequencing for Strongylocentrotus purpuratus.</title>
        <authorList>
            <person name="Murali S."/>
            <person name="Liu Y."/>
            <person name="Vee V."/>
            <person name="English A."/>
            <person name="Wang M."/>
            <person name="Skinner E."/>
            <person name="Han Y."/>
            <person name="Muzny D.M."/>
            <person name="Worley K.C."/>
            <person name="Gibbs R.A."/>
        </authorList>
    </citation>
    <scope>NUCLEOTIDE SEQUENCE</scope>
</reference>
<dbReference type="Pfam" id="PF02709">
    <property type="entry name" value="Glyco_transf_7C"/>
    <property type="match status" value="1"/>
</dbReference>
<organism evidence="14 15">
    <name type="scientific">Strongylocentrotus purpuratus</name>
    <name type="common">Purple sea urchin</name>
    <dbReference type="NCBI Taxonomy" id="7668"/>
    <lineage>
        <taxon>Eukaryota</taxon>
        <taxon>Metazoa</taxon>
        <taxon>Echinodermata</taxon>
        <taxon>Eleutherozoa</taxon>
        <taxon>Echinozoa</taxon>
        <taxon>Echinoidea</taxon>
        <taxon>Euechinoidea</taxon>
        <taxon>Echinacea</taxon>
        <taxon>Camarodonta</taxon>
        <taxon>Echinidea</taxon>
        <taxon>Strongylocentrotidae</taxon>
        <taxon>Strongylocentrotus</taxon>
    </lineage>
</organism>
<evidence type="ECO:0000256" key="2">
    <source>
        <dbReference type="ARBA" id="ARBA00004922"/>
    </source>
</evidence>
<dbReference type="EnsemblMetazoa" id="XM_030981831">
    <property type="protein sequence ID" value="XP_030837691"/>
    <property type="gene ID" value="LOC100893324"/>
</dbReference>
<comment type="subcellular location">
    <subcellularLocation>
        <location evidence="1">Membrane</location>
        <topology evidence="1">Single-pass type II membrane protein</topology>
    </subcellularLocation>
</comment>
<reference evidence="14" key="2">
    <citation type="submission" date="2021-01" db="UniProtKB">
        <authorList>
            <consortium name="EnsemblMetazoa"/>
        </authorList>
    </citation>
    <scope>IDENTIFICATION</scope>
</reference>
<keyword evidence="10 11" id="KW-0325">Glycoprotein</keyword>
<evidence type="ECO:0000313" key="14">
    <source>
        <dbReference type="EnsemblMetazoa" id="XP_030837691"/>
    </source>
</evidence>
<evidence type="ECO:0000256" key="7">
    <source>
        <dbReference type="ARBA" id="ARBA00022968"/>
    </source>
</evidence>
<dbReference type="InterPro" id="IPR027791">
    <property type="entry name" value="Galactosyl_T_C"/>
</dbReference>
<dbReference type="GO" id="GO:0008489">
    <property type="term" value="F:UDP-galactose:glucosylceramide beta-1,4-galactosyltransferase activity"/>
    <property type="evidence" value="ECO:0000318"/>
    <property type="project" value="GO_Central"/>
</dbReference>
<evidence type="ECO:0000256" key="10">
    <source>
        <dbReference type="ARBA" id="ARBA00023180"/>
    </source>
</evidence>
<comment type="pathway">
    <text evidence="2 11">Protein modification; protein glycosylation.</text>
</comment>
<keyword evidence="5 11" id="KW-0808">Transferase</keyword>
<evidence type="ECO:0000256" key="5">
    <source>
        <dbReference type="ARBA" id="ARBA00022679"/>
    </source>
</evidence>
<feature type="domain" description="Galactosyltransferase N-terminal" evidence="13">
    <location>
        <begin position="101"/>
        <end position="203"/>
    </location>
</feature>
<protein>
    <recommendedName>
        <fullName evidence="11">Beta-1,4-galactosyltransferase</fullName>
        <ecNumber evidence="11">2.4.1.-</ecNumber>
    </recommendedName>
</protein>
<evidence type="ECO:0000256" key="4">
    <source>
        <dbReference type="ARBA" id="ARBA00022676"/>
    </source>
</evidence>
<evidence type="ECO:0000256" key="6">
    <source>
        <dbReference type="ARBA" id="ARBA00022692"/>
    </source>
</evidence>
<dbReference type="PANTHER" id="PTHR19300:SF38">
    <property type="entry name" value="BETA-1,4-GALACTOSYLTRANSFERASE"/>
    <property type="match status" value="1"/>
</dbReference>
<feature type="domain" description="Galactosyltransferase C-terminal" evidence="12">
    <location>
        <begin position="207"/>
        <end position="281"/>
    </location>
</feature>
<evidence type="ECO:0000313" key="15">
    <source>
        <dbReference type="Proteomes" id="UP000007110"/>
    </source>
</evidence>
<dbReference type="GeneID" id="100893324"/>
<dbReference type="InterPro" id="IPR029044">
    <property type="entry name" value="Nucleotide-diphossugar_trans"/>
</dbReference>
<keyword evidence="4 11" id="KW-0328">Glycosyltransferase</keyword>
<dbReference type="Pfam" id="PF13733">
    <property type="entry name" value="Glyco_transf_7N"/>
    <property type="match status" value="1"/>
</dbReference>
<evidence type="ECO:0000256" key="8">
    <source>
        <dbReference type="ARBA" id="ARBA00022989"/>
    </source>
</evidence>
<evidence type="ECO:0000256" key="9">
    <source>
        <dbReference type="ARBA" id="ARBA00023136"/>
    </source>
</evidence>
<dbReference type="PANTHER" id="PTHR19300">
    <property type="entry name" value="BETA-1,4-GALACTOSYLTRANSFERASE"/>
    <property type="match status" value="1"/>
</dbReference>
<evidence type="ECO:0000259" key="12">
    <source>
        <dbReference type="Pfam" id="PF02709"/>
    </source>
</evidence>
<keyword evidence="9" id="KW-0472">Membrane</keyword>
<dbReference type="AlphaFoldDB" id="A0A7M7NJW5"/>
<dbReference type="GO" id="GO:0005975">
    <property type="term" value="P:carbohydrate metabolic process"/>
    <property type="evidence" value="ECO:0007669"/>
    <property type="project" value="InterPro"/>
</dbReference>
<sequence length="359" mass="41794">MSSEGSWQEKGKGTKITDESCKLGFRKELNSRFQAYTEEINLGNVEESIFGKKRTSVVLYVARMRAILDHVMNRLPSSRFINHDGYRRENERGIRIGNYTYYAGGHWVPLDCEPKWKVAIVIPFRNRHNHLSILIRNLVPLLKLQMLEFRIFVSEQDNTLIFNRGMMKNIGYLEALRFGRWDCVVFHDIDQIPMRGANYYGCDGMPRHFCARPEEMEFKPAYALLFGGVVGVTEEQMTKSNGYSNFYWGWGGEDDDLLKRLYSSGYKPTRDLREGFYRTLNHTKKTQNEMCDEAFCLLDSCTKRMSWDGINNAAYTASRLKLSLLFTQISVDIRREKWNSWFGPCTNTEKLVDTDESVT</sequence>
<evidence type="ECO:0000259" key="13">
    <source>
        <dbReference type="Pfam" id="PF13733"/>
    </source>
</evidence>
<dbReference type="InParanoid" id="A0A7M7NJW5"/>
<dbReference type="GO" id="GO:0016020">
    <property type="term" value="C:membrane"/>
    <property type="evidence" value="ECO:0007669"/>
    <property type="project" value="UniProtKB-SubCell"/>
</dbReference>
<dbReference type="Gene3D" id="3.90.550.10">
    <property type="entry name" value="Spore Coat Polysaccharide Biosynthesis Protein SpsA, Chain A"/>
    <property type="match status" value="1"/>
</dbReference>
<dbReference type="InterPro" id="IPR003859">
    <property type="entry name" value="Galactosyl_T"/>
</dbReference>
<comment type="function">
    <text evidence="11">Catalyses the transfer of galactose onto proteins or lipids.</text>
</comment>
<dbReference type="PRINTS" id="PR02050">
    <property type="entry name" value="B14GALTRFASE"/>
</dbReference>
<proteinExistence type="inferred from homology"/>
<dbReference type="KEGG" id="spu:100893324"/>
<dbReference type="Proteomes" id="UP000007110">
    <property type="component" value="Unassembled WGS sequence"/>
</dbReference>
<dbReference type="RefSeq" id="XP_030837691.1">
    <property type="nucleotide sequence ID" value="XM_030981831.1"/>
</dbReference>
<dbReference type="GO" id="GO:0005794">
    <property type="term" value="C:Golgi apparatus"/>
    <property type="evidence" value="ECO:0000318"/>
    <property type="project" value="GO_Central"/>
</dbReference>